<dbReference type="InterPro" id="IPR003105">
    <property type="entry name" value="SRA_YDG"/>
</dbReference>
<dbReference type="PANTHER" id="PTHR14140">
    <property type="entry name" value="E3 UBIQUITIN-PROTEIN LIGASE UHRF-RELATED"/>
    <property type="match status" value="1"/>
</dbReference>
<dbReference type="GO" id="GO:0016567">
    <property type="term" value="P:protein ubiquitination"/>
    <property type="evidence" value="ECO:0007669"/>
    <property type="project" value="TreeGrafter"/>
</dbReference>
<evidence type="ECO:0000256" key="3">
    <source>
        <dbReference type="SAM" id="MobiDB-lite"/>
    </source>
</evidence>
<accession>A0A9P8C1Z2</accession>
<dbReference type="PANTHER" id="PTHR14140:SF27">
    <property type="entry name" value="OS04G0289800 PROTEIN"/>
    <property type="match status" value="1"/>
</dbReference>
<dbReference type="GO" id="GO:0044027">
    <property type="term" value="P:negative regulation of gene expression via chromosomal CpG island methylation"/>
    <property type="evidence" value="ECO:0007669"/>
    <property type="project" value="TreeGrafter"/>
</dbReference>
<feature type="compositionally biased region" description="Polar residues" evidence="3">
    <location>
        <begin position="371"/>
        <end position="384"/>
    </location>
</feature>
<evidence type="ECO:0000256" key="1">
    <source>
        <dbReference type="ARBA" id="ARBA00023242"/>
    </source>
</evidence>
<dbReference type="SMART" id="SM00466">
    <property type="entry name" value="SRA"/>
    <property type="match status" value="1"/>
</dbReference>
<dbReference type="InterPro" id="IPR015947">
    <property type="entry name" value="PUA-like_sf"/>
</dbReference>
<dbReference type="PROSITE" id="PS51015">
    <property type="entry name" value="YDG"/>
    <property type="match status" value="1"/>
</dbReference>
<dbReference type="GO" id="GO:0005634">
    <property type="term" value="C:nucleus"/>
    <property type="evidence" value="ECO:0007669"/>
    <property type="project" value="UniProtKB-SubCell"/>
</dbReference>
<comment type="caution">
    <text evidence="5">The sequence shown here is derived from an EMBL/GenBank/DDBJ whole genome shotgun (WGS) entry which is preliminary data.</text>
</comment>
<evidence type="ECO:0000313" key="6">
    <source>
        <dbReference type="Proteomes" id="UP000824998"/>
    </source>
</evidence>
<feature type="region of interest" description="Disordered" evidence="3">
    <location>
        <begin position="352"/>
        <end position="384"/>
    </location>
</feature>
<evidence type="ECO:0000256" key="2">
    <source>
        <dbReference type="PROSITE-ProRule" id="PRU00358"/>
    </source>
</evidence>
<dbReference type="Gene3D" id="2.30.280.10">
    <property type="entry name" value="SRA-YDG"/>
    <property type="match status" value="1"/>
</dbReference>
<organism evidence="5 6">
    <name type="scientific">Amylocarpus encephaloides</name>
    <dbReference type="NCBI Taxonomy" id="45428"/>
    <lineage>
        <taxon>Eukaryota</taxon>
        <taxon>Fungi</taxon>
        <taxon>Dikarya</taxon>
        <taxon>Ascomycota</taxon>
        <taxon>Pezizomycotina</taxon>
        <taxon>Leotiomycetes</taxon>
        <taxon>Helotiales</taxon>
        <taxon>Helotiales incertae sedis</taxon>
        <taxon>Amylocarpus</taxon>
    </lineage>
</organism>
<dbReference type="InterPro" id="IPR045134">
    <property type="entry name" value="UHRF1/2-like"/>
</dbReference>
<dbReference type="SUPFAM" id="SSF88697">
    <property type="entry name" value="PUA domain-like"/>
    <property type="match status" value="1"/>
</dbReference>
<dbReference type="OrthoDB" id="2270193at2759"/>
<dbReference type="InterPro" id="IPR036987">
    <property type="entry name" value="SRA-YDG_sf"/>
</dbReference>
<sequence length="384" mass="42061">MDNEDVNIGGSGDTDNFNAREAVQKLAEPYLPDGLPTFTIKNQPIGMLGLMYKRGRLSEITEDMKRQLLLTLYMLVSKKMTPKVQTDFNAKILLERIVLPENKYPEEYRRIADALLKEFTASNWGEEAPPPQASSSLKRSYSGSHKSGYSIISKVPNGDSDPNDPIWGLNGIMRGITKTKSDNGNGSTRISYKATVPDSQKNANLFGHNGAEVGDCWPFLIAAKRDGVHGHHIQGITGTAAEGCFSIVISGGSSGYDADKDEGDVIAYSDSTANDAADNDPNRQGGADVLIQSMQTRKPVRVIRSSKGEWGGRPKAGFRYDGLYTVVDYKARLRRQGKGNFKVFRLERNGGFAGTDATNQGPILTDKPTRKQQSLFQHASDSNF</sequence>
<gene>
    <name evidence="5" type="ORF">BJ875DRAFT_433200</name>
</gene>
<dbReference type="GO" id="GO:0061630">
    <property type="term" value="F:ubiquitin protein ligase activity"/>
    <property type="evidence" value="ECO:0007669"/>
    <property type="project" value="TreeGrafter"/>
</dbReference>
<dbReference type="AlphaFoldDB" id="A0A9P8C1Z2"/>
<name>A0A9P8C1Z2_9HELO</name>
<dbReference type="Pfam" id="PF02182">
    <property type="entry name" value="SAD_SRA"/>
    <property type="match status" value="1"/>
</dbReference>
<comment type="subcellular location">
    <subcellularLocation>
        <location evidence="2">Nucleus</location>
    </subcellularLocation>
</comment>
<dbReference type="Proteomes" id="UP000824998">
    <property type="component" value="Unassembled WGS sequence"/>
</dbReference>
<dbReference type="EMBL" id="MU251743">
    <property type="protein sequence ID" value="KAG9229651.1"/>
    <property type="molecule type" value="Genomic_DNA"/>
</dbReference>
<reference evidence="5" key="1">
    <citation type="journal article" date="2021" name="IMA Fungus">
        <title>Genomic characterization of three marine fungi, including Emericellopsis atlantica sp. nov. with signatures of a generalist lifestyle and marine biomass degradation.</title>
        <authorList>
            <person name="Hagestad O.C."/>
            <person name="Hou L."/>
            <person name="Andersen J.H."/>
            <person name="Hansen E.H."/>
            <person name="Altermark B."/>
            <person name="Li C."/>
            <person name="Kuhnert E."/>
            <person name="Cox R.J."/>
            <person name="Crous P.W."/>
            <person name="Spatafora J.W."/>
            <person name="Lail K."/>
            <person name="Amirebrahimi M."/>
            <person name="Lipzen A."/>
            <person name="Pangilinan J."/>
            <person name="Andreopoulos W."/>
            <person name="Hayes R.D."/>
            <person name="Ng V."/>
            <person name="Grigoriev I.V."/>
            <person name="Jackson S.A."/>
            <person name="Sutton T.D.S."/>
            <person name="Dobson A.D.W."/>
            <person name="Rama T."/>
        </authorList>
    </citation>
    <scope>NUCLEOTIDE SEQUENCE</scope>
    <source>
        <strain evidence="5">TRa018bII</strain>
    </source>
</reference>
<evidence type="ECO:0000259" key="4">
    <source>
        <dbReference type="PROSITE" id="PS51015"/>
    </source>
</evidence>
<evidence type="ECO:0000313" key="5">
    <source>
        <dbReference type="EMBL" id="KAG9229651.1"/>
    </source>
</evidence>
<feature type="domain" description="YDG" evidence="4">
    <location>
        <begin position="206"/>
        <end position="348"/>
    </location>
</feature>
<proteinExistence type="predicted"/>
<protein>
    <submittedName>
        <fullName evidence="5">E3 ubiquitin-protein ligase UHRF1</fullName>
    </submittedName>
</protein>
<keyword evidence="6" id="KW-1185">Reference proteome</keyword>
<keyword evidence="1 2" id="KW-0539">Nucleus</keyword>